<organism evidence="4 5">
    <name type="scientific">Capsicum baccatum</name>
    <name type="common">Peruvian pepper</name>
    <dbReference type="NCBI Taxonomy" id="33114"/>
    <lineage>
        <taxon>Eukaryota</taxon>
        <taxon>Viridiplantae</taxon>
        <taxon>Streptophyta</taxon>
        <taxon>Embryophyta</taxon>
        <taxon>Tracheophyta</taxon>
        <taxon>Spermatophyta</taxon>
        <taxon>Magnoliopsida</taxon>
        <taxon>eudicotyledons</taxon>
        <taxon>Gunneridae</taxon>
        <taxon>Pentapetalae</taxon>
        <taxon>asterids</taxon>
        <taxon>lamiids</taxon>
        <taxon>Solanales</taxon>
        <taxon>Solanaceae</taxon>
        <taxon>Solanoideae</taxon>
        <taxon>Capsiceae</taxon>
        <taxon>Capsicum</taxon>
    </lineage>
</organism>
<evidence type="ECO:0000256" key="2">
    <source>
        <dbReference type="SAM" id="MobiDB-lite"/>
    </source>
</evidence>
<proteinExistence type="predicted"/>
<evidence type="ECO:0000313" key="5">
    <source>
        <dbReference type="Proteomes" id="UP000224567"/>
    </source>
</evidence>
<dbReference type="Pfam" id="PF00078">
    <property type="entry name" value="RVT_1"/>
    <property type="match status" value="1"/>
</dbReference>
<evidence type="ECO:0000256" key="1">
    <source>
        <dbReference type="SAM" id="Coils"/>
    </source>
</evidence>
<dbReference type="PROSITE" id="PS51297">
    <property type="entry name" value="K_BOX"/>
    <property type="match status" value="1"/>
</dbReference>
<dbReference type="STRING" id="33114.A0A2G2X0B7"/>
<dbReference type="GO" id="GO:0003700">
    <property type="term" value="F:DNA-binding transcription factor activity"/>
    <property type="evidence" value="ECO:0007669"/>
    <property type="project" value="InterPro"/>
</dbReference>
<feature type="domain" description="K-box" evidence="3">
    <location>
        <begin position="21"/>
        <end position="111"/>
    </location>
</feature>
<comment type="caution">
    <text evidence="4">The sequence shown here is derived from an EMBL/GenBank/DDBJ whole genome shotgun (WGS) entry which is preliminary data.</text>
</comment>
<gene>
    <name evidence="4" type="ORF">CQW23_10616</name>
</gene>
<feature type="region of interest" description="Disordered" evidence="2">
    <location>
        <begin position="250"/>
        <end position="302"/>
    </location>
</feature>
<dbReference type="InterPro" id="IPR000477">
    <property type="entry name" value="RT_dom"/>
</dbReference>
<evidence type="ECO:0000259" key="3">
    <source>
        <dbReference type="PROSITE" id="PS51297"/>
    </source>
</evidence>
<feature type="compositionally biased region" description="Basic and acidic residues" evidence="2">
    <location>
        <begin position="279"/>
        <end position="293"/>
    </location>
</feature>
<dbReference type="Proteomes" id="UP000224567">
    <property type="component" value="Unassembled WGS sequence"/>
</dbReference>
<dbReference type="AlphaFoldDB" id="A0A2G2X0B7"/>
<protein>
    <submittedName>
        <fullName evidence="4">Agamous-like MADS-box protein AGL17</fullName>
    </submittedName>
</protein>
<accession>A0A2G2X0B7</accession>
<dbReference type="PANTHER" id="PTHR19446">
    <property type="entry name" value="REVERSE TRANSCRIPTASES"/>
    <property type="match status" value="1"/>
</dbReference>
<dbReference type="OrthoDB" id="1898716at2759"/>
<dbReference type="EMBL" id="MLFT02000004">
    <property type="protein sequence ID" value="PHT50869.1"/>
    <property type="molecule type" value="Genomic_DNA"/>
</dbReference>
<keyword evidence="1" id="KW-0175">Coiled coil</keyword>
<sequence>MREVRLFVQACDEEMHGYSCTEFWQKEAAMLRQQLQNLQENHRQMMGEELSGLSVIDLQNLESQLEVSLRGVRVRKDEILIDEIQELNRKGTLIHQENMDLYKKVNLIRQENMELYKKVYGNRDANGVSRSSLASNGLSINEDPHAPVHLQLSQPQQQNYETSGTTELGFHQGLSDLMDRVGAEFKTSTRLATSTNYSAILVDYKLGIRWHSIVDLSKIETTSPRRSKRLVDLQPAPQPVGQEENLVLPTQNRTTRRRGGGGRGKGNATAVGKGPSGTTRERLSGTGRDKKIAMDGGGSADKVMGVEKETDTTPVPDKGYQVIESHYEVWERVVGLKLRRIMSIFENQFRFMSGRSTTEVIHLVRILVEQYRERKKDLHKAFINLEKVYDRVSREVLSRCLEARGVPIVYVKAIKDMYDGAKTRVRTRRGDSEHFLFSIGLHQRSMLSLFLFALEIDVFMRQIQDEVELMLIGGLEANL</sequence>
<dbReference type="InterPro" id="IPR002487">
    <property type="entry name" value="TF_Kbox"/>
</dbReference>
<reference evidence="4 5" key="1">
    <citation type="journal article" date="2017" name="Genome Biol.">
        <title>New reference genome sequences of hot pepper reveal the massive evolution of plant disease-resistance genes by retroduplication.</title>
        <authorList>
            <person name="Kim S."/>
            <person name="Park J."/>
            <person name="Yeom S.I."/>
            <person name="Kim Y.M."/>
            <person name="Seo E."/>
            <person name="Kim K.T."/>
            <person name="Kim M.S."/>
            <person name="Lee J.M."/>
            <person name="Cheong K."/>
            <person name="Shin H.S."/>
            <person name="Kim S.B."/>
            <person name="Han K."/>
            <person name="Lee J."/>
            <person name="Park M."/>
            <person name="Lee H.A."/>
            <person name="Lee H.Y."/>
            <person name="Lee Y."/>
            <person name="Oh S."/>
            <person name="Lee J.H."/>
            <person name="Choi E."/>
            <person name="Choi E."/>
            <person name="Lee S.E."/>
            <person name="Jeon J."/>
            <person name="Kim H."/>
            <person name="Choi G."/>
            <person name="Song H."/>
            <person name="Lee J."/>
            <person name="Lee S.C."/>
            <person name="Kwon J.K."/>
            <person name="Lee H.Y."/>
            <person name="Koo N."/>
            <person name="Hong Y."/>
            <person name="Kim R.W."/>
            <person name="Kang W.H."/>
            <person name="Huh J.H."/>
            <person name="Kang B.C."/>
            <person name="Yang T.J."/>
            <person name="Lee Y.H."/>
            <person name="Bennetzen J.L."/>
            <person name="Choi D."/>
        </authorList>
    </citation>
    <scope>NUCLEOTIDE SEQUENCE [LARGE SCALE GENOMIC DNA]</scope>
    <source>
        <strain evidence="5">cv. PBC81</strain>
    </source>
</reference>
<dbReference type="Pfam" id="PF01486">
    <property type="entry name" value="K-box"/>
    <property type="match status" value="1"/>
</dbReference>
<reference evidence="5" key="2">
    <citation type="journal article" date="2017" name="J. Anim. Genet.">
        <title>Multiple reference genome sequences of hot pepper reveal the massive evolution of plant disease resistance genes by retroduplication.</title>
        <authorList>
            <person name="Kim S."/>
            <person name="Park J."/>
            <person name="Yeom S.-I."/>
            <person name="Kim Y.-M."/>
            <person name="Seo E."/>
            <person name="Kim K.-T."/>
            <person name="Kim M.-S."/>
            <person name="Lee J.M."/>
            <person name="Cheong K."/>
            <person name="Shin H.-S."/>
            <person name="Kim S.-B."/>
            <person name="Han K."/>
            <person name="Lee J."/>
            <person name="Park M."/>
            <person name="Lee H.-A."/>
            <person name="Lee H.-Y."/>
            <person name="Lee Y."/>
            <person name="Oh S."/>
            <person name="Lee J.H."/>
            <person name="Choi E."/>
            <person name="Choi E."/>
            <person name="Lee S.E."/>
            <person name="Jeon J."/>
            <person name="Kim H."/>
            <person name="Choi G."/>
            <person name="Song H."/>
            <person name="Lee J."/>
            <person name="Lee S.-C."/>
            <person name="Kwon J.-K."/>
            <person name="Lee H.-Y."/>
            <person name="Koo N."/>
            <person name="Hong Y."/>
            <person name="Kim R.W."/>
            <person name="Kang W.-H."/>
            <person name="Huh J.H."/>
            <person name="Kang B.-C."/>
            <person name="Yang T.-J."/>
            <person name="Lee Y.-H."/>
            <person name="Bennetzen J.L."/>
            <person name="Choi D."/>
        </authorList>
    </citation>
    <scope>NUCLEOTIDE SEQUENCE [LARGE SCALE GENOMIC DNA]</scope>
    <source>
        <strain evidence="5">cv. PBC81</strain>
    </source>
</reference>
<evidence type="ECO:0000313" key="4">
    <source>
        <dbReference type="EMBL" id="PHT50869.1"/>
    </source>
</evidence>
<dbReference type="GO" id="GO:0005634">
    <property type="term" value="C:nucleus"/>
    <property type="evidence" value="ECO:0007669"/>
    <property type="project" value="InterPro"/>
</dbReference>
<name>A0A2G2X0B7_CAPBA</name>
<keyword evidence="5" id="KW-1185">Reference proteome</keyword>
<feature type="coiled-coil region" evidence="1">
    <location>
        <begin position="21"/>
        <end position="48"/>
    </location>
</feature>